<dbReference type="RefSeq" id="WP_209847916.1">
    <property type="nucleotide sequence ID" value="NZ_JAGGJV010000001.1"/>
</dbReference>
<sequence>MNWDRKWTLIAASLGVILAFFLLREHWAHALGLAPYILLLACPLLHLFHGHGGHGHGGHSKDRVGKDETR</sequence>
<dbReference type="Proteomes" id="UP000823786">
    <property type="component" value="Unassembled WGS sequence"/>
</dbReference>
<keyword evidence="2" id="KW-1185">Reference proteome</keyword>
<evidence type="ECO:0000313" key="1">
    <source>
        <dbReference type="EMBL" id="MBP1857287.1"/>
    </source>
</evidence>
<gene>
    <name evidence="1" type="ORF">J2Z75_000767</name>
</gene>
<name>A0ABS4EH71_9HYPH</name>
<evidence type="ECO:0000313" key="2">
    <source>
        <dbReference type="Proteomes" id="UP000823786"/>
    </source>
</evidence>
<dbReference type="InterPro" id="IPR021682">
    <property type="entry name" value="DUF2933"/>
</dbReference>
<organism evidence="1 2">
    <name type="scientific">Rhizobium herbae</name>
    <dbReference type="NCBI Taxonomy" id="508661"/>
    <lineage>
        <taxon>Bacteria</taxon>
        <taxon>Pseudomonadati</taxon>
        <taxon>Pseudomonadota</taxon>
        <taxon>Alphaproteobacteria</taxon>
        <taxon>Hyphomicrobiales</taxon>
        <taxon>Rhizobiaceae</taxon>
        <taxon>Rhizobium/Agrobacterium group</taxon>
        <taxon>Rhizobium</taxon>
    </lineage>
</organism>
<evidence type="ECO:0008006" key="3">
    <source>
        <dbReference type="Google" id="ProtNLM"/>
    </source>
</evidence>
<protein>
    <recommendedName>
        <fullName evidence="3">DUF2933 domain-containing protein</fullName>
    </recommendedName>
</protein>
<reference evidence="1 2" key="1">
    <citation type="submission" date="2021-03" db="EMBL/GenBank/DDBJ databases">
        <title>Genomic Encyclopedia of Type Strains, Phase IV (KMG-IV): sequencing the most valuable type-strain genomes for metagenomic binning, comparative biology and taxonomic classification.</title>
        <authorList>
            <person name="Goeker M."/>
        </authorList>
    </citation>
    <scope>NUCLEOTIDE SEQUENCE [LARGE SCALE GENOMIC DNA]</scope>
    <source>
        <strain evidence="1 2">DSM 26427</strain>
    </source>
</reference>
<dbReference type="Pfam" id="PF11666">
    <property type="entry name" value="DUF2933"/>
    <property type="match status" value="1"/>
</dbReference>
<proteinExistence type="predicted"/>
<comment type="caution">
    <text evidence="1">The sequence shown here is derived from an EMBL/GenBank/DDBJ whole genome shotgun (WGS) entry which is preliminary data.</text>
</comment>
<accession>A0ABS4EH71</accession>
<dbReference type="EMBL" id="JAGGJV010000001">
    <property type="protein sequence ID" value="MBP1857287.1"/>
    <property type="molecule type" value="Genomic_DNA"/>
</dbReference>